<evidence type="ECO:0000259" key="1">
    <source>
        <dbReference type="Pfam" id="PF04326"/>
    </source>
</evidence>
<accession>A0A1H6GVI7</accession>
<dbReference type="OrthoDB" id="9768354at2"/>
<dbReference type="PANTHER" id="PTHR30595">
    <property type="entry name" value="GLPR-RELATED TRANSCRIPTIONAL REPRESSOR"/>
    <property type="match status" value="1"/>
</dbReference>
<evidence type="ECO:0000313" key="2">
    <source>
        <dbReference type="EMBL" id="SEH27497.1"/>
    </source>
</evidence>
<dbReference type="InterPro" id="IPR007421">
    <property type="entry name" value="Schlafen_AlbA_2_dom"/>
</dbReference>
<proteinExistence type="predicted"/>
<dbReference type="Pfam" id="PF04326">
    <property type="entry name" value="SLFN_AlbA_2"/>
    <property type="match status" value="1"/>
</dbReference>
<organism evidence="2 3">
    <name type="scientific">Chryseobacterium culicis</name>
    <dbReference type="NCBI Taxonomy" id="680127"/>
    <lineage>
        <taxon>Bacteria</taxon>
        <taxon>Pseudomonadati</taxon>
        <taxon>Bacteroidota</taxon>
        <taxon>Flavobacteriia</taxon>
        <taxon>Flavobacteriales</taxon>
        <taxon>Weeksellaceae</taxon>
        <taxon>Chryseobacterium group</taxon>
        <taxon>Chryseobacterium</taxon>
    </lineage>
</organism>
<dbReference type="AlphaFoldDB" id="A0A1H6GVI7"/>
<feature type="domain" description="Schlafen AlbA-2" evidence="1">
    <location>
        <begin position="17"/>
        <end position="147"/>
    </location>
</feature>
<dbReference type="InterPro" id="IPR038461">
    <property type="entry name" value="Schlafen_AlbA_2_dom_sf"/>
</dbReference>
<dbReference type="EMBL" id="FNWQ01000001">
    <property type="protein sequence ID" value="SEH27497.1"/>
    <property type="molecule type" value="Genomic_DNA"/>
</dbReference>
<gene>
    <name evidence="2" type="ORF">SAMN05421593_0333</name>
</gene>
<name>A0A1H6GVI7_CHRCI</name>
<keyword evidence="2" id="KW-0238">DNA-binding</keyword>
<dbReference type="STRING" id="680127.SAMN05421593_0333"/>
<dbReference type="PANTHER" id="PTHR30595:SF6">
    <property type="entry name" value="SCHLAFEN ALBA-2 DOMAIN-CONTAINING PROTEIN"/>
    <property type="match status" value="1"/>
</dbReference>
<dbReference type="Proteomes" id="UP000198561">
    <property type="component" value="Unassembled WGS sequence"/>
</dbReference>
<dbReference type="Gene3D" id="3.30.950.30">
    <property type="entry name" value="Schlafen, AAA domain"/>
    <property type="match status" value="1"/>
</dbReference>
<sequence>MWTLDKLNTLIKEGVEENLHLDYKASGSISKKNDKKNEISKDVSAFANSDGGVIIYGIKEFDDLNKKHLPERIDPINGNEYTKEWLEQIINSTISPKIHNVVITPIQVEEKDKNKLVYVVEIPKGNTAHQMSDKRYYRRYNFQSIAMDDWEIKDIINRTSRTQVNLVFKANTPKKLLLKMLTQKIVVGIYVENTGNKIIQYLDCFVSGKKESSKFIIKPKTPNDKDFQIPFSNVIEREIALGAETFTVNTERIPILPKTYRRIGEIELKEEFISENLTLTFQISTEDNVEFFEYTGMEIINNLV</sequence>
<dbReference type="RefSeq" id="WP_089689610.1">
    <property type="nucleotide sequence ID" value="NZ_FNWQ01000001.1"/>
</dbReference>
<reference evidence="2 3" key="1">
    <citation type="submission" date="2016-10" db="EMBL/GenBank/DDBJ databases">
        <authorList>
            <person name="de Groot N.N."/>
        </authorList>
    </citation>
    <scope>NUCLEOTIDE SEQUENCE [LARGE SCALE GENOMIC DNA]</scope>
    <source>
        <strain evidence="2 3">DSM 23031</strain>
    </source>
</reference>
<protein>
    <submittedName>
        <fullName evidence="2">Putative DNA-binding domain-containing protein</fullName>
    </submittedName>
</protein>
<evidence type="ECO:0000313" key="3">
    <source>
        <dbReference type="Proteomes" id="UP000198561"/>
    </source>
</evidence>
<dbReference type="GO" id="GO:0003677">
    <property type="term" value="F:DNA binding"/>
    <property type="evidence" value="ECO:0007669"/>
    <property type="project" value="UniProtKB-KW"/>
</dbReference>